<dbReference type="Pfam" id="PF00672">
    <property type="entry name" value="HAMP"/>
    <property type="match status" value="1"/>
</dbReference>
<dbReference type="Gene3D" id="6.20.270.20">
    <property type="entry name" value="LapD/MoxY periplasmic domain"/>
    <property type="match status" value="1"/>
</dbReference>
<dbReference type="PROSITE" id="PS50885">
    <property type="entry name" value="HAMP"/>
    <property type="match status" value="1"/>
</dbReference>
<accession>A0ABU5DQ86</accession>
<dbReference type="InterPro" id="IPR050706">
    <property type="entry name" value="Cyclic-di-GMP_PDE-like"/>
</dbReference>
<dbReference type="SUPFAM" id="SSF141868">
    <property type="entry name" value="EAL domain-like"/>
    <property type="match status" value="1"/>
</dbReference>
<dbReference type="InterPro" id="IPR003660">
    <property type="entry name" value="HAMP_dom"/>
</dbReference>
<protein>
    <submittedName>
        <fullName evidence="5">LapD/MoxY N-terminal periplasmic domain-containing protein</fullName>
    </submittedName>
</protein>
<name>A0ABU5DQ86_9BURK</name>
<dbReference type="InterPro" id="IPR042461">
    <property type="entry name" value="LapD_MoxY_peri_C"/>
</dbReference>
<feature type="domain" description="HAMP" evidence="3">
    <location>
        <begin position="170"/>
        <end position="221"/>
    </location>
</feature>
<evidence type="ECO:0000259" key="2">
    <source>
        <dbReference type="PROSITE" id="PS50883"/>
    </source>
</evidence>
<dbReference type="SMART" id="SM00267">
    <property type="entry name" value="GGDEF"/>
    <property type="match status" value="1"/>
</dbReference>
<evidence type="ECO:0000259" key="3">
    <source>
        <dbReference type="PROSITE" id="PS50885"/>
    </source>
</evidence>
<feature type="transmembrane region" description="Helical" evidence="1">
    <location>
        <begin position="151"/>
        <end position="169"/>
    </location>
</feature>
<dbReference type="Pfam" id="PF00563">
    <property type="entry name" value="EAL"/>
    <property type="match status" value="1"/>
</dbReference>
<dbReference type="Pfam" id="PF16448">
    <property type="entry name" value="LapD_MoxY_N"/>
    <property type="match status" value="1"/>
</dbReference>
<evidence type="ECO:0000259" key="4">
    <source>
        <dbReference type="PROSITE" id="PS50887"/>
    </source>
</evidence>
<dbReference type="Proteomes" id="UP001285263">
    <property type="component" value="Unassembled WGS sequence"/>
</dbReference>
<dbReference type="SMART" id="SM00304">
    <property type="entry name" value="HAMP"/>
    <property type="match status" value="1"/>
</dbReference>
<dbReference type="InterPro" id="IPR032244">
    <property type="entry name" value="LapD_MoxY_N"/>
</dbReference>
<gene>
    <name evidence="5" type="ORF">SNE35_25055</name>
</gene>
<dbReference type="EMBL" id="JAXCLA010000009">
    <property type="protein sequence ID" value="MDY0747795.1"/>
    <property type="molecule type" value="Genomic_DNA"/>
</dbReference>
<dbReference type="Gene3D" id="3.30.70.270">
    <property type="match status" value="1"/>
</dbReference>
<feature type="domain" description="GGDEF" evidence="4">
    <location>
        <begin position="263"/>
        <end position="393"/>
    </location>
</feature>
<dbReference type="SMART" id="SM00052">
    <property type="entry name" value="EAL"/>
    <property type="match status" value="1"/>
</dbReference>
<comment type="caution">
    <text evidence="5">The sequence shown here is derived from an EMBL/GenBank/DDBJ whole genome shotgun (WGS) entry which is preliminary data.</text>
</comment>
<keyword evidence="6" id="KW-1185">Reference proteome</keyword>
<dbReference type="InterPro" id="IPR043128">
    <property type="entry name" value="Rev_trsase/Diguanyl_cyclase"/>
</dbReference>
<dbReference type="InterPro" id="IPR035919">
    <property type="entry name" value="EAL_sf"/>
</dbReference>
<dbReference type="Gene3D" id="3.20.20.450">
    <property type="entry name" value="EAL domain"/>
    <property type="match status" value="1"/>
</dbReference>
<evidence type="ECO:0000313" key="6">
    <source>
        <dbReference type="Proteomes" id="UP001285263"/>
    </source>
</evidence>
<reference evidence="5 6" key="1">
    <citation type="submission" date="2023-11" db="EMBL/GenBank/DDBJ databases">
        <title>Paucibacter sp. nov., isolated from fresh soil in Korea.</title>
        <authorList>
            <person name="Le N.T.T."/>
        </authorList>
    </citation>
    <scope>NUCLEOTIDE SEQUENCE [LARGE SCALE GENOMIC DNA]</scope>
    <source>
        <strain evidence="5 6">R3-3</strain>
    </source>
</reference>
<dbReference type="Pfam" id="PF00990">
    <property type="entry name" value="GGDEF"/>
    <property type="match status" value="1"/>
</dbReference>
<evidence type="ECO:0000313" key="5">
    <source>
        <dbReference type="EMBL" id="MDY0747795.1"/>
    </source>
</evidence>
<dbReference type="InterPro" id="IPR000160">
    <property type="entry name" value="GGDEF_dom"/>
</dbReference>
<dbReference type="SUPFAM" id="SSF55073">
    <property type="entry name" value="Nucleotide cyclase"/>
    <property type="match status" value="1"/>
</dbReference>
<keyword evidence="1" id="KW-1133">Transmembrane helix</keyword>
<proteinExistence type="predicted"/>
<dbReference type="PANTHER" id="PTHR33121">
    <property type="entry name" value="CYCLIC DI-GMP PHOSPHODIESTERASE PDEF"/>
    <property type="match status" value="1"/>
</dbReference>
<dbReference type="InterPro" id="IPR001633">
    <property type="entry name" value="EAL_dom"/>
</dbReference>
<organism evidence="5 6">
    <name type="scientific">Roseateles agri</name>
    <dbReference type="NCBI Taxonomy" id="3098619"/>
    <lineage>
        <taxon>Bacteria</taxon>
        <taxon>Pseudomonadati</taxon>
        <taxon>Pseudomonadota</taxon>
        <taxon>Betaproteobacteria</taxon>
        <taxon>Burkholderiales</taxon>
        <taxon>Sphaerotilaceae</taxon>
        <taxon>Roseateles</taxon>
    </lineage>
</organism>
<dbReference type="Gene3D" id="3.30.110.200">
    <property type="match status" value="1"/>
</dbReference>
<keyword evidence="1" id="KW-0472">Membrane</keyword>
<dbReference type="PANTHER" id="PTHR33121:SF23">
    <property type="entry name" value="CYCLIC DI-GMP PHOSPHODIESTERASE PDEB"/>
    <property type="match status" value="1"/>
</dbReference>
<sequence length="641" mass="69145">MSLMRQVWLLVLGVVLASLVGSVTVSTGSVRQVLQTQLQIKNADNAAALALALSQQGGDAQLMELLISAQFDTGAYQSVLWRQADGKLAFERHAEPRPSGAPAWFIGLMPIEVQPGVAQVSNGWNAIGSVEVRSQSSYAYDELWRSTLRSAALLAVVGLIAGVLALFVLRRIRRPLDSAVKQAQSVVDGSYAMVEVSRVPELQRLTEAMNAMVQRVRGMFEAQSEQLQVLRLQAHADPLTGMSTRKHFLAELDSALTRDEGPAEAGLVLVRLRDLAGLNQRLGRVAVDQVLVTIAHAVKVYPERVNGCLGGRLNGADFALWLPAPDVARETAQALAEALRSSLPAFGSGIQVALGAVDLPRERPLGAWLGMADTALARAETQPGFTVEAIATRANVDLENQGERAWRVQIVEAIKERRGRLVPYPVLDREGQVLHLECPLQLQLQPQGPYEPAARWLPLAIRSRLTAEVDALAVGLALEAITKDGQARCINIAPGSLLDGGFVARLRELVFQSPPAARKLGLELAEGAAVEHFELLQEMGRQLRPLGVKLGLEHAGAGLAQVERLYQAGLDYVKLDASVVTGISGDAARAAFVRGMLIMLRSLALKVYAEGLSDAMDVQAVWDCELDGVTGPWATARRRPQ</sequence>
<keyword evidence="1" id="KW-0812">Transmembrane</keyword>
<dbReference type="PROSITE" id="PS50883">
    <property type="entry name" value="EAL"/>
    <property type="match status" value="1"/>
</dbReference>
<dbReference type="InterPro" id="IPR029787">
    <property type="entry name" value="Nucleotide_cyclase"/>
</dbReference>
<evidence type="ECO:0000256" key="1">
    <source>
        <dbReference type="SAM" id="Phobius"/>
    </source>
</evidence>
<dbReference type="PROSITE" id="PS50887">
    <property type="entry name" value="GGDEF"/>
    <property type="match status" value="1"/>
</dbReference>
<dbReference type="CDD" id="cd01948">
    <property type="entry name" value="EAL"/>
    <property type="match status" value="1"/>
</dbReference>
<dbReference type="RefSeq" id="WP_320425767.1">
    <property type="nucleotide sequence ID" value="NZ_JAXCLA010000009.1"/>
</dbReference>
<feature type="domain" description="EAL" evidence="2">
    <location>
        <begin position="403"/>
        <end position="641"/>
    </location>
</feature>